<dbReference type="Pfam" id="PF02452">
    <property type="entry name" value="PemK_toxin"/>
    <property type="match status" value="1"/>
</dbReference>
<keyword evidence="2" id="KW-1277">Toxin-antitoxin system</keyword>
<feature type="non-terminal residue" evidence="3">
    <location>
        <position position="1"/>
    </location>
</feature>
<accession>A0ABQ7FG84</accession>
<sequence length="110" mass="12466">PERRPGGAVPAAREIWWAEVPYEDGPGSKDRPCLVLAVRGRTALVAKITSRYHEERPGVLALPPGSVGDSRDRLSYLETDELRDVPLAEFRRRVGEVDRKIWSRVRHLAR</sequence>
<protein>
    <submittedName>
        <fullName evidence="3">Type II toxin-antitoxin system PemK/MazF family toxin</fullName>
    </submittedName>
</protein>
<comment type="caution">
    <text evidence="3">The sequence shown here is derived from an EMBL/GenBank/DDBJ whole genome shotgun (WGS) entry which is preliminary data.</text>
</comment>
<evidence type="ECO:0000313" key="4">
    <source>
        <dbReference type="Proteomes" id="UP000621266"/>
    </source>
</evidence>
<name>A0ABQ7FG84_9ACTN</name>
<dbReference type="SUPFAM" id="SSF50118">
    <property type="entry name" value="Cell growth inhibitor/plasmid maintenance toxic component"/>
    <property type="match status" value="1"/>
</dbReference>
<dbReference type="RefSeq" id="WP_176604624.1">
    <property type="nucleotide sequence ID" value="NZ_WHPN01000339.1"/>
</dbReference>
<dbReference type="InterPro" id="IPR011067">
    <property type="entry name" value="Plasmid_toxin/cell-grow_inhib"/>
</dbReference>
<evidence type="ECO:0000256" key="2">
    <source>
        <dbReference type="ARBA" id="ARBA00022649"/>
    </source>
</evidence>
<keyword evidence="4" id="KW-1185">Reference proteome</keyword>
<dbReference type="InterPro" id="IPR003477">
    <property type="entry name" value="PemK-like"/>
</dbReference>
<reference evidence="3 4" key="1">
    <citation type="submission" date="2019-10" db="EMBL/GenBank/DDBJ databases">
        <title>Streptomyces tenebrisbrunneis sp.nov., an endogenous actinomycete isolated from of Lycium ruthenicum.</title>
        <authorList>
            <person name="Ma L."/>
        </authorList>
    </citation>
    <scope>NUCLEOTIDE SEQUENCE [LARGE SCALE GENOMIC DNA]</scope>
    <source>
        <strain evidence="3 4">TRM 66187</strain>
    </source>
</reference>
<gene>
    <name evidence="3" type="ORF">GCU69_22105</name>
</gene>
<evidence type="ECO:0000256" key="1">
    <source>
        <dbReference type="ARBA" id="ARBA00007521"/>
    </source>
</evidence>
<organism evidence="3 4">
    <name type="scientific">Streptomyces lycii</name>
    <dbReference type="NCBI Taxonomy" id="2654337"/>
    <lineage>
        <taxon>Bacteria</taxon>
        <taxon>Bacillati</taxon>
        <taxon>Actinomycetota</taxon>
        <taxon>Actinomycetes</taxon>
        <taxon>Kitasatosporales</taxon>
        <taxon>Streptomycetaceae</taxon>
        <taxon>Streptomyces</taxon>
    </lineage>
</organism>
<dbReference type="Gene3D" id="2.30.30.110">
    <property type="match status" value="1"/>
</dbReference>
<comment type="similarity">
    <text evidence="1">Belongs to the PemK/MazF family.</text>
</comment>
<evidence type="ECO:0000313" key="3">
    <source>
        <dbReference type="EMBL" id="KAF4406978.1"/>
    </source>
</evidence>
<dbReference type="Proteomes" id="UP000621266">
    <property type="component" value="Unassembled WGS sequence"/>
</dbReference>
<proteinExistence type="inferred from homology"/>
<dbReference type="EMBL" id="WHPN01000339">
    <property type="protein sequence ID" value="KAF4406978.1"/>
    <property type="molecule type" value="Genomic_DNA"/>
</dbReference>